<evidence type="ECO:0000313" key="8">
    <source>
        <dbReference type="Proteomes" id="UP000185655"/>
    </source>
</evidence>
<keyword evidence="3 5" id="KW-0904">Protein phosphatase</keyword>
<reference evidence="7 8" key="2">
    <citation type="submission" date="2016-11" db="EMBL/GenBank/DDBJ databases">
        <authorList>
            <person name="Jaros S."/>
            <person name="Januszkiewicz K."/>
            <person name="Wedrychowicz H."/>
        </authorList>
    </citation>
    <scope>NUCLEOTIDE SEQUENCE [LARGE SCALE GENOMIC DNA]</scope>
    <source>
        <strain evidence="7 8">DSM 22330</strain>
    </source>
</reference>
<dbReference type="AlphaFoldDB" id="A0A1K2HE83"/>
<dbReference type="Pfam" id="PF19567">
    <property type="entry name" value="CpsB_CapC"/>
    <property type="match status" value="1"/>
</dbReference>
<dbReference type="RefSeq" id="WP_031366105.1">
    <property type="nucleotide sequence ID" value="NZ_FPKS01000006.1"/>
</dbReference>
<evidence type="ECO:0000256" key="1">
    <source>
        <dbReference type="ARBA" id="ARBA00005750"/>
    </source>
</evidence>
<dbReference type="InterPro" id="IPR016195">
    <property type="entry name" value="Pol/histidinol_Pase-like"/>
</dbReference>
<dbReference type="GO" id="GO:0030145">
    <property type="term" value="F:manganese ion binding"/>
    <property type="evidence" value="ECO:0007669"/>
    <property type="project" value="UniProtKB-UniRule"/>
</dbReference>
<evidence type="ECO:0000313" key="9">
    <source>
        <dbReference type="Proteomes" id="UP000218979"/>
    </source>
</evidence>
<evidence type="ECO:0000256" key="3">
    <source>
        <dbReference type="ARBA" id="ARBA00022912"/>
    </source>
</evidence>
<gene>
    <name evidence="6" type="ORF">RR45_GL000629</name>
    <name evidence="7" type="ORF">SAMN02746068_01283</name>
</gene>
<dbReference type="GO" id="GO:0004725">
    <property type="term" value="F:protein tyrosine phosphatase activity"/>
    <property type="evidence" value="ECO:0007669"/>
    <property type="project" value="UniProtKB-UniRule"/>
</dbReference>
<dbReference type="Gene3D" id="3.20.20.140">
    <property type="entry name" value="Metal-dependent hydrolases"/>
    <property type="match status" value="1"/>
</dbReference>
<dbReference type="InterPro" id="IPR016667">
    <property type="entry name" value="Caps_polysacc_synth_CpsB/CapC"/>
</dbReference>
<dbReference type="OrthoDB" id="9788539at2"/>
<dbReference type="Proteomes" id="UP000218979">
    <property type="component" value="Unassembled WGS sequence"/>
</dbReference>
<dbReference type="EMBL" id="FPKS01000006">
    <property type="protein sequence ID" value="SFZ74618.1"/>
    <property type="molecule type" value="Genomic_DNA"/>
</dbReference>
<comment type="similarity">
    <text evidence="1 5">Belongs to the metallo-dependent hydrolases superfamily. CpsB/CapC family.</text>
</comment>
<evidence type="ECO:0000256" key="5">
    <source>
        <dbReference type="PIRNR" id="PIRNR016557"/>
    </source>
</evidence>
<evidence type="ECO:0000256" key="4">
    <source>
        <dbReference type="ARBA" id="ARBA00051722"/>
    </source>
</evidence>
<organism evidence="7 8">
    <name type="scientific">Pseudolactococcus chungangensis CAU 28 = DSM 22330</name>
    <dbReference type="NCBI Taxonomy" id="1122154"/>
    <lineage>
        <taxon>Bacteria</taxon>
        <taxon>Bacillati</taxon>
        <taxon>Bacillota</taxon>
        <taxon>Bacilli</taxon>
        <taxon>Lactobacillales</taxon>
        <taxon>Streptococcaceae</taxon>
        <taxon>Pseudolactococcus</taxon>
    </lineage>
</organism>
<name>A0A1K2HE83_9LACT</name>
<comment type="catalytic activity">
    <reaction evidence="4 5">
        <text>O-phospho-L-tyrosyl-[protein] + H2O = L-tyrosyl-[protein] + phosphate</text>
        <dbReference type="Rhea" id="RHEA:10684"/>
        <dbReference type="Rhea" id="RHEA-COMP:10136"/>
        <dbReference type="Rhea" id="RHEA-COMP:20101"/>
        <dbReference type="ChEBI" id="CHEBI:15377"/>
        <dbReference type="ChEBI" id="CHEBI:43474"/>
        <dbReference type="ChEBI" id="CHEBI:46858"/>
        <dbReference type="ChEBI" id="CHEBI:61978"/>
        <dbReference type="EC" id="3.1.3.48"/>
    </reaction>
</comment>
<dbReference type="STRING" id="1122154.SAMN02746068_01283"/>
<dbReference type="EMBL" id="JXJT01000017">
    <property type="protein sequence ID" value="PCS02254.1"/>
    <property type="molecule type" value="Genomic_DNA"/>
</dbReference>
<dbReference type="PIRSF" id="PIRSF016557">
    <property type="entry name" value="Caps_synth_CpsB"/>
    <property type="match status" value="1"/>
</dbReference>
<evidence type="ECO:0000313" key="6">
    <source>
        <dbReference type="EMBL" id="PCS02254.1"/>
    </source>
</evidence>
<dbReference type="SUPFAM" id="SSF89550">
    <property type="entry name" value="PHP domain-like"/>
    <property type="match status" value="1"/>
</dbReference>
<evidence type="ECO:0000256" key="2">
    <source>
        <dbReference type="ARBA" id="ARBA00022801"/>
    </source>
</evidence>
<keyword evidence="9" id="KW-1185">Reference proteome</keyword>
<dbReference type="Proteomes" id="UP000185655">
    <property type="component" value="Unassembled WGS sequence"/>
</dbReference>
<keyword evidence="2 5" id="KW-0378">Hydrolase</keyword>
<accession>A0A1K2HE83</accession>
<sequence>MIDIHCHILPGIDDGAKTSRDTLTMLKSAIDEGITVITATPHHNPEFNNESPLILKKVEEVQDLIDAYHLPIQILPGQEVRIYGDLLKDFAQGKLLTVAGTSNYMLIEFPSNHVPEYAKELFYHMQLQGIQPILVHPERNTKIIEHPEILFNFIEQGVLSQITASSITGHFGKKIQKLTFQIIENHLTHFVASDAHNVTSRAFKMKEAFEIIEERYGSDLSQRFKDNAQSVILNKSVYEGSPTRIKRTKFLGLF</sequence>
<reference evidence="6 9" key="1">
    <citation type="submission" date="2014-12" db="EMBL/GenBank/DDBJ databases">
        <title>Draft genome sequences of 10 type strains of Lactococcus.</title>
        <authorList>
            <person name="Sun Z."/>
            <person name="Zhong Z."/>
            <person name="Liu W."/>
            <person name="Zhang W."/>
            <person name="Zhang H."/>
        </authorList>
    </citation>
    <scope>NUCLEOTIDE SEQUENCE [LARGE SCALE GENOMIC DNA]</scope>
    <source>
        <strain evidence="6 9">DSM 22330</strain>
    </source>
</reference>
<dbReference type="PANTHER" id="PTHR39181:SF1">
    <property type="entry name" value="TYROSINE-PROTEIN PHOSPHATASE YWQE"/>
    <property type="match status" value="1"/>
</dbReference>
<evidence type="ECO:0000313" key="7">
    <source>
        <dbReference type="EMBL" id="SFZ74618.1"/>
    </source>
</evidence>
<protein>
    <recommendedName>
        <fullName evidence="5">Tyrosine-protein phosphatase</fullName>
        <ecNumber evidence="5">3.1.3.48</ecNumber>
    </recommendedName>
</protein>
<dbReference type="PANTHER" id="PTHR39181">
    <property type="entry name" value="TYROSINE-PROTEIN PHOSPHATASE YWQE"/>
    <property type="match status" value="1"/>
</dbReference>
<proteinExistence type="inferred from homology"/>
<dbReference type="EC" id="3.1.3.48" evidence="5"/>